<dbReference type="SMART" id="SM00028">
    <property type="entry name" value="TPR"/>
    <property type="match status" value="2"/>
</dbReference>
<dbReference type="PANTHER" id="PTHR23082:SF0">
    <property type="entry name" value="GENERAL TRANSCRIPTION FACTOR 3C POLYPEPTIDE 3"/>
    <property type="match status" value="1"/>
</dbReference>
<feature type="repeat" description="TPR" evidence="1">
    <location>
        <begin position="167"/>
        <end position="200"/>
    </location>
</feature>
<dbReference type="CDD" id="cd01650">
    <property type="entry name" value="RT_nLTR_like"/>
    <property type="match status" value="1"/>
</dbReference>
<evidence type="ECO:0000256" key="2">
    <source>
        <dbReference type="SAM" id="MobiDB-lite"/>
    </source>
</evidence>
<evidence type="ECO:0000256" key="1">
    <source>
        <dbReference type="PROSITE-ProRule" id="PRU00339"/>
    </source>
</evidence>
<dbReference type="Pfam" id="PF13414">
    <property type="entry name" value="TPR_11"/>
    <property type="match status" value="1"/>
</dbReference>
<sequence>MGIDAEEEIEIEENEEIEEEEEEEEEVEEDGVYTLRFEDGMNPLDFTENDASGLQPYEQFERLEYEALAEKKRKALSQCQFEGLAKKARHEDDSQAIFDEIMETMNHRRRRKSRKRKKSGRRKGLKNKLSPEVTRKLGEANLHYAHGRYEEAILVLKEVVRLAPNLPDAYHTFGLVYNAFGDKKRALNFYMLAAHLTPKDSSLWKLLVTWSIKKDLTEKIPEEDKGQDLASETEGDRCKPSSDRMRSSKSSISESERLWRKLKFQEKGRVEPRIEEIRIFLSETTLNNPGYWDPKGKVIFCLPFQLYKKCGQVERSVSILEDYIKDHPTKADLSIVDMLAAVCMENNVHDRALQHIEHAQLLYCSGKDLPLHLTIKAGICHIHLGNIEKAEALFSVLQRETCDHAGLISEVADSFMSLELYDFALKYYLMLEGNVGRDNKWFTVVISKGRGFLGGWTTFTNKLQSLGVTPPSSGSNPCPKGFVGDGTMVAPSNGKSFAEILRKPNIEVSNAVWLELGEEEIGNKIKVVELGGDLLLFDIESAAEAEMVLQGFMAVDEDTTEQQNFWWASEVVKTNGRKMPGSVQVVVGCWKISIQLRWDVPPWVQPVVLVVGAESRRPISLVGSLYKWLAKVLANKLKKVVGKVVSKAQGAFVEGRQILDAVLIANEAIDSVLKNNENGIMCKLNIEKAYDNKMGFGEKWIGWIKWCISTPSFSMMVNGTPEGFFQNSRGLRQGDPLSPYLFVIAMEVFSSFLKRVVEGGFMSGYKVKDRNEEGVQISHLLFADDTLVFCQATQDQLTYLSWLLMWFEAVSGLRINLEKSELIPVGKGSNVFQFSIRLSSPNGIGDTQMREALWNQVVRGKYEEDRGGWCSWEVRKAHGVGLWKGIRMDWELVGTQISFSVGNGRRVRFWRDRWCGDSPLCESFPSLFALSAEKEAWVADVWDPLAKGGRGGWNLCFSRALNDWEVEEAEIFLKRLHGKRVLEDVDDMVVWNESKSGNFSAKSLYLALEVDCPVLFPSSYIWDVWVQPKISFFAWEAAWALDVLQDNIDARLTLATLLLEGAKEDEAILLLSPPKNLESTVDPNSDEFQPWWLNGKVKLKLSHIYRSKGMSDEFVDAIFPLVRESLFVETLKQKPSFDSFCILPVYGGCAPCFGVFLIQSAFSIKKEEFKPKCNLLITRTERKQRWSANSIEPLVSSSNGGSREVKPKSNFPITRTEGNKGALSIYASHVRVMGPHMAGSVEHAIEAFGCFMGKAREGGYLTGFKVLGRNGEGLEISHLLFANDTLVFCEATSSQITHLSWLLMWFEAISGLKINLDKSELIPVGRVSNVVELASVIGCKVGVLPATYLGLPLGAAHNSMVAWDGIEKRFRKSSKEAWVADLWVQSPEGGGWNPSFSRPLNDWEIGKAGCFLSRIQDKVVVEERKDVAFWADTKSGSFFVKSLYSILEEVRVDLFPTRVVWNA</sequence>
<keyword evidence="1" id="KW-0802">TPR repeat</keyword>
<dbReference type="GO" id="GO:0006383">
    <property type="term" value="P:transcription by RNA polymerase III"/>
    <property type="evidence" value="ECO:0007669"/>
    <property type="project" value="InterPro"/>
</dbReference>
<name>A5AND8_VITVI</name>
<gene>
    <name evidence="4" type="ORF">VITISV_020389</name>
</gene>
<dbReference type="PANTHER" id="PTHR23082">
    <property type="entry name" value="TRANSCRIPTION INITIATION FACTOR IIIC TFIIIC , POLYPEPTIDE 3-RELATED"/>
    <property type="match status" value="1"/>
</dbReference>
<dbReference type="InterPro" id="IPR011990">
    <property type="entry name" value="TPR-like_helical_dom_sf"/>
</dbReference>
<feature type="compositionally biased region" description="Basic residues" evidence="2">
    <location>
        <begin position="107"/>
        <end position="126"/>
    </location>
</feature>
<proteinExistence type="predicted"/>
<feature type="region of interest" description="Disordered" evidence="2">
    <location>
        <begin position="1"/>
        <end position="30"/>
    </location>
</feature>
<dbReference type="Gene3D" id="1.25.40.10">
    <property type="entry name" value="Tetratricopeptide repeat domain"/>
    <property type="match status" value="2"/>
</dbReference>
<evidence type="ECO:0000259" key="3">
    <source>
        <dbReference type="Pfam" id="PF00078"/>
    </source>
</evidence>
<dbReference type="SUPFAM" id="SSF56672">
    <property type="entry name" value="DNA/RNA polymerases"/>
    <property type="match status" value="1"/>
</dbReference>
<protein>
    <recommendedName>
        <fullName evidence="3">Reverse transcriptase domain-containing protein</fullName>
    </recommendedName>
</protein>
<organism evidence="4">
    <name type="scientific">Vitis vinifera</name>
    <name type="common">Grape</name>
    <dbReference type="NCBI Taxonomy" id="29760"/>
    <lineage>
        <taxon>Eukaryota</taxon>
        <taxon>Viridiplantae</taxon>
        <taxon>Streptophyta</taxon>
        <taxon>Embryophyta</taxon>
        <taxon>Tracheophyta</taxon>
        <taxon>Spermatophyta</taxon>
        <taxon>Magnoliopsida</taxon>
        <taxon>eudicotyledons</taxon>
        <taxon>Gunneridae</taxon>
        <taxon>Pentapetalae</taxon>
        <taxon>rosids</taxon>
        <taxon>Vitales</taxon>
        <taxon>Vitaceae</taxon>
        <taxon>Viteae</taxon>
        <taxon>Vitis</taxon>
    </lineage>
</organism>
<feature type="region of interest" description="Disordered" evidence="2">
    <location>
        <begin position="103"/>
        <end position="130"/>
    </location>
</feature>
<dbReference type="SUPFAM" id="SSF48452">
    <property type="entry name" value="TPR-like"/>
    <property type="match status" value="1"/>
</dbReference>
<dbReference type="InterPro" id="IPR043502">
    <property type="entry name" value="DNA/RNA_pol_sf"/>
</dbReference>
<accession>A5AND8</accession>
<dbReference type="InterPro" id="IPR019734">
    <property type="entry name" value="TPR_rpt"/>
</dbReference>
<dbReference type="PROSITE" id="PS50005">
    <property type="entry name" value="TPR"/>
    <property type="match status" value="1"/>
</dbReference>
<reference evidence="4" key="1">
    <citation type="journal article" date="2007" name="PLoS ONE">
        <title>The first genome sequence of an elite grapevine cultivar (Pinot noir Vitis vinifera L.): coping with a highly heterozygous genome.</title>
        <authorList>
            <person name="Velasco R."/>
            <person name="Zharkikh A."/>
            <person name="Troggio M."/>
            <person name="Cartwright D.A."/>
            <person name="Cestaro A."/>
            <person name="Pruss D."/>
            <person name="Pindo M."/>
            <person name="FitzGerald L.M."/>
            <person name="Vezzulli S."/>
            <person name="Reid J."/>
            <person name="Malacarne G."/>
            <person name="Iliev D."/>
            <person name="Coppola G."/>
            <person name="Wardell B."/>
            <person name="Micheletti D."/>
            <person name="Macalma T."/>
            <person name="Facci M."/>
            <person name="Mitchell J.T."/>
            <person name="Perazzolli M."/>
            <person name="Eldredge G."/>
            <person name="Gatto P."/>
            <person name="Oyzerski R."/>
            <person name="Moretto M."/>
            <person name="Gutin N."/>
            <person name="Stefanini M."/>
            <person name="Chen Y."/>
            <person name="Segala C."/>
            <person name="Davenport C."/>
            <person name="Dematte L."/>
            <person name="Mraz A."/>
            <person name="Battilana J."/>
            <person name="Stormo K."/>
            <person name="Costa F."/>
            <person name="Tao Q."/>
            <person name="Si-Ammour A."/>
            <person name="Harkins T."/>
            <person name="Lackey A."/>
            <person name="Perbost C."/>
            <person name="Taillon B."/>
            <person name="Stella A."/>
            <person name="Solovyev V."/>
            <person name="Fawcett J.A."/>
            <person name="Sterck L."/>
            <person name="Vandepoele K."/>
            <person name="Grando S.M."/>
            <person name="Toppo S."/>
            <person name="Moser C."/>
            <person name="Lanchbury J."/>
            <person name="Bogden R."/>
            <person name="Skolnick M."/>
            <person name="Sgaramella V."/>
            <person name="Bhatnagar S.K."/>
            <person name="Fontana P."/>
            <person name="Gutin A."/>
            <person name="Van de Peer Y."/>
            <person name="Salamini F."/>
            <person name="Viola R."/>
        </authorList>
    </citation>
    <scope>NUCLEOTIDE SEQUENCE</scope>
</reference>
<dbReference type="InterPro" id="IPR039340">
    <property type="entry name" value="Tfc4/TFIIIC-102/Sfc4"/>
</dbReference>
<evidence type="ECO:0000313" key="4">
    <source>
        <dbReference type="EMBL" id="CAN60433.1"/>
    </source>
</evidence>
<feature type="domain" description="Reverse transcriptase" evidence="3">
    <location>
        <begin position="614"/>
        <end position="823"/>
    </location>
</feature>
<feature type="region of interest" description="Disordered" evidence="2">
    <location>
        <begin position="222"/>
        <end position="250"/>
    </location>
</feature>
<dbReference type="ExpressionAtlas" id="A5AND8">
    <property type="expression patterns" value="baseline and differential"/>
</dbReference>
<feature type="compositionally biased region" description="Basic and acidic residues" evidence="2">
    <location>
        <begin position="234"/>
        <end position="246"/>
    </location>
</feature>
<dbReference type="EMBL" id="AM430724">
    <property type="protein sequence ID" value="CAN60433.1"/>
    <property type="molecule type" value="Genomic_DNA"/>
</dbReference>
<dbReference type="InterPro" id="IPR000477">
    <property type="entry name" value="RT_dom"/>
</dbReference>
<dbReference type="Pfam" id="PF00078">
    <property type="entry name" value="RVT_1"/>
    <property type="match status" value="1"/>
</dbReference>